<comment type="caution">
    <text evidence="1">The sequence shown here is derived from an EMBL/GenBank/DDBJ whole genome shotgun (WGS) entry which is preliminary data.</text>
</comment>
<name>A0A8J8ND05_HALGN</name>
<evidence type="ECO:0000313" key="1">
    <source>
        <dbReference type="EMBL" id="TNV72728.1"/>
    </source>
</evidence>
<sequence>MLYPHRPEEDAVVSGWELGTFKNGKLHGQGAQRVDLKGSQNLFQGTFKEGEIIEGGYISREIGSDYVQIKQGRFMKAGELVEGRFFAGKKIPESEEAYNCIELTLDGQPKSEETITLGVWFPGLKEVRKFE</sequence>
<dbReference type="Proteomes" id="UP000785679">
    <property type="component" value="Unassembled WGS sequence"/>
</dbReference>
<accession>A0A8J8ND05</accession>
<reference evidence="1" key="1">
    <citation type="submission" date="2019-06" db="EMBL/GenBank/DDBJ databases">
        <authorList>
            <person name="Zheng W."/>
        </authorList>
    </citation>
    <scope>NUCLEOTIDE SEQUENCE</scope>
    <source>
        <strain evidence="1">QDHG01</strain>
    </source>
</reference>
<evidence type="ECO:0000313" key="2">
    <source>
        <dbReference type="Proteomes" id="UP000785679"/>
    </source>
</evidence>
<gene>
    <name evidence="1" type="ORF">FGO68_gene9089</name>
</gene>
<organism evidence="1 2">
    <name type="scientific">Halteria grandinella</name>
    <dbReference type="NCBI Taxonomy" id="5974"/>
    <lineage>
        <taxon>Eukaryota</taxon>
        <taxon>Sar</taxon>
        <taxon>Alveolata</taxon>
        <taxon>Ciliophora</taxon>
        <taxon>Intramacronucleata</taxon>
        <taxon>Spirotrichea</taxon>
        <taxon>Stichotrichia</taxon>
        <taxon>Sporadotrichida</taxon>
        <taxon>Halteriidae</taxon>
        <taxon>Halteria</taxon>
    </lineage>
</organism>
<proteinExistence type="predicted"/>
<dbReference type="EMBL" id="RRYP01021159">
    <property type="protein sequence ID" value="TNV72728.1"/>
    <property type="molecule type" value="Genomic_DNA"/>
</dbReference>
<keyword evidence="2" id="KW-1185">Reference proteome</keyword>
<dbReference type="AlphaFoldDB" id="A0A8J8ND05"/>
<protein>
    <recommendedName>
        <fullName evidence="3">MORN repeat-containing protein</fullName>
    </recommendedName>
</protein>
<evidence type="ECO:0008006" key="3">
    <source>
        <dbReference type="Google" id="ProtNLM"/>
    </source>
</evidence>